<dbReference type="Proteomes" id="UP001589773">
    <property type="component" value="Unassembled WGS sequence"/>
</dbReference>
<dbReference type="PROSITE" id="PS50987">
    <property type="entry name" value="HTH_ARSR_2"/>
    <property type="match status" value="1"/>
</dbReference>
<dbReference type="InterPro" id="IPR051011">
    <property type="entry name" value="Metal_resp_trans_reg"/>
</dbReference>
<gene>
    <name evidence="5" type="ORF">ACFFJK_17670</name>
</gene>
<dbReference type="SMART" id="SM00418">
    <property type="entry name" value="HTH_ARSR"/>
    <property type="match status" value="1"/>
</dbReference>
<sequence>METRAAIAALAALAQESRLATFRLLVQAGPTGLAASKIAEALGIPASSLSFHLKELSHAGLIASRQEGRFIIYAARFGTMNGLLAYLLENCCGGNPCTPDCVPACGAAT</sequence>
<dbReference type="PANTHER" id="PTHR43132:SF2">
    <property type="entry name" value="ARSENICAL RESISTANCE OPERON REPRESSOR ARSR-RELATED"/>
    <property type="match status" value="1"/>
</dbReference>
<evidence type="ECO:0000313" key="6">
    <source>
        <dbReference type="Proteomes" id="UP001589773"/>
    </source>
</evidence>
<dbReference type="PANTHER" id="PTHR43132">
    <property type="entry name" value="ARSENICAL RESISTANCE OPERON REPRESSOR ARSR-RELATED"/>
    <property type="match status" value="1"/>
</dbReference>
<keyword evidence="2" id="KW-0238">DNA-binding</keyword>
<evidence type="ECO:0000256" key="1">
    <source>
        <dbReference type="ARBA" id="ARBA00023015"/>
    </source>
</evidence>
<protein>
    <submittedName>
        <fullName evidence="5">ArsR/SmtB family transcription factor</fullName>
    </submittedName>
</protein>
<evidence type="ECO:0000313" key="5">
    <source>
        <dbReference type="EMBL" id="MFC0253729.1"/>
    </source>
</evidence>
<dbReference type="PRINTS" id="PR00778">
    <property type="entry name" value="HTHARSR"/>
</dbReference>
<keyword evidence="3" id="KW-0804">Transcription</keyword>
<evidence type="ECO:0000256" key="3">
    <source>
        <dbReference type="ARBA" id="ARBA00023163"/>
    </source>
</evidence>
<dbReference type="InterPro" id="IPR001845">
    <property type="entry name" value="HTH_ArsR_DNA-bd_dom"/>
</dbReference>
<proteinExistence type="predicted"/>
<evidence type="ECO:0000256" key="2">
    <source>
        <dbReference type="ARBA" id="ARBA00023125"/>
    </source>
</evidence>
<accession>A0ABV6FJM6</accession>
<dbReference type="InterPro" id="IPR011991">
    <property type="entry name" value="ArsR-like_HTH"/>
</dbReference>
<dbReference type="NCBIfam" id="NF033788">
    <property type="entry name" value="HTH_metalloreg"/>
    <property type="match status" value="1"/>
</dbReference>
<comment type="caution">
    <text evidence="5">The sequence shown here is derived from an EMBL/GenBank/DDBJ whole genome shotgun (WGS) entry which is preliminary data.</text>
</comment>
<keyword evidence="1" id="KW-0805">Transcription regulation</keyword>
<dbReference type="Gene3D" id="1.10.10.10">
    <property type="entry name" value="Winged helix-like DNA-binding domain superfamily/Winged helix DNA-binding domain"/>
    <property type="match status" value="1"/>
</dbReference>
<reference evidence="5 6" key="1">
    <citation type="submission" date="2024-09" db="EMBL/GenBank/DDBJ databases">
        <authorList>
            <person name="Sun Q."/>
            <person name="Mori K."/>
        </authorList>
    </citation>
    <scope>NUCLEOTIDE SEQUENCE [LARGE SCALE GENOMIC DNA]</scope>
    <source>
        <strain evidence="5 6">CCM 7792</strain>
    </source>
</reference>
<dbReference type="Pfam" id="PF12840">
    <property type="entry name" value="HTH_20"/>
    <property type="match status" value="1"/>
</dbReference>
<name>A0ABV6FJM6_9BURK</name>
<dbReference type="RefSeq" id="WP_379681053.1">
    <property type="nucleotide sequence ID" value="NZ_JBHLWP010000016.1"/>
</dbReference>
<dbReference type="CDD" id="cd00090">
    <property type="entry name" value="HTH_ARSR"/>
    <property type="match status" value="1"/>
</dbReference>
<evidence type="ECO:0000259" key="4">
    <source>
        <dbReference type="PROSITE" id="PS50987"/>
    </source>
</evidence>
<dbReference type="InterPro" id="IPR036390">
    <property type="entry name" value="WH_DNA-bd_sf"/>
</dbReference>
<feature type="domain" description="HTH arsR-type" evidence="4">
    <location>
        <begin position="1"/>
        <end position="95"/>
    </location>
</feature>
<organism evidence="5 6">
    <name type="scientific">Massilia consociata</name>
    <dbReference type="NCBI Taxonomy" id="760117"/>
    <lineage>
        <taxon>Bacteria</taxon>
        <taxon>Pseudomonadati</taxon>
        <taxon>Pseudomonadota</taxon>
        <taxon>Betaproteobacteria</taxon>
        <taxon>Burkholderiales</taxon>
        <taxon>Oxalobacteraceae</taxon>
        <taxon>Telluria group</taxon>
        <taxon>Massilia</taxon>
    </lineage>
</organism>
<dbReference type="SUPFAM" id="SSF46785">
    <property type="entry name" value="Winged helix' DNA-binding domain"/>
    <property type="match status" value="1"/>
</dbReference>
<dbReference type="EMBL" id="JBHLWP010000016">
    <property type="protein sequence ID" value="MFC0253729.1"/>
    <property type="molecule type" value="Genomic_DNA"/>
</dbReference>
<keyword evidence="6" id="KW-1185">Reference proteome</keyword>
<dbReference type="InterPro" id="IPR036388">
    <property type="entry name" value="WH-like_DNA-bd_sf"/>
</dbReference>